<keyword evidence="6 12" id="KW-0732">Signal</keyword>
<feature type="region of interest" description="Disordered" evidence="11">
    <location>
        <begin position="126"/>
        <end position="297"/>
    </location>
</feature>
<dbReference type="EMBL" id="REGW02000012">
    <property type="protein sequence ID" value="KAE8288683.1"/>
    <property type="molecule type" value="Genomic_DNA"/>
</dbReference>
<dbReference type="NCBIfam" id="NF040941">
    <property type="entry name" value="GGGWT_bact"/>
    <property type="match status" value="1"/>
</dbReference>
<comment type="similarity">
    <text evidence="2">Belongs to the tenascin family.</text>
</comment>
<proteinExistence type="inferred from homology"/>
<keyword evidence="5" id="KW-0245">EGF-like domain</keyword>
<dbReference type="Pfam" id="PF23106">
    <property type="entry name" value="EGF_Teneurin"/>
    <property type="match status" value="1"/>
</dbReference>
<dbReference type="Gene3D" id="3.90.215.10">
    <property type="entry name" value="Gamma Fibrinogen, chain A, domain 1"/>
    <property type="match status" value="1"/>
</dbReference>
<dbReference type="SUPFAM" id="SSF56496">
    <property type="entry name" value="Fibrinogen C-terminal domain-like"/>
    <property type="match status" value="1"/>
</dbReference>
<feature type="compositionally biased region" description="Polar residues" evidence="11">
    <location>
        <begin position="126"/>
        <end position="139"/>
    </location>
</feature>
<dbReference type="SMART" id="SM00060">
    <property type="entry name" value="FN3"/>
    <property type="match status" value="3"/>
</dbReference>
<feature type="compositionally biased region" description="Low complexity" evidence="11">
    <location>
        <begin position="228"/>
        <end position="248"/>
    </location>
</feature>
<dbReference type="FunFam" id="2.10.25.10:FF:000001">
    <property type="entry name" value="Tenascin C"/>
    <property type="match status" value="1"/>
</dbReference>
<feature type="compositionally biased region" description="Polar residues" evidence="11">
    <location>
        <begin position="738"/>
        <end position="751"/>
    </location>
</feature>
<evidence type="ECO:0000256" key="11">
    <source>
        <dbReference type="SAM" id="MobiDB-lite"/>
    </source>
</evidence>
<dbReference type="PROSITE" id="PS51406">
    <property type="entry name" value="FIBRINOGEN_C_2"/>
    <property type="match status" value="1"/>
</dbReference>
<evidence type="ECO:0000259" key="14">
    <source>
        <dbReference type="PROSITE" id="PS51406"/>
    </source>
</evidence>
<feature type="domain" description="Fibronectin type-III" evidence="13">
    <location>
        <begin position="992"/>
        <end position="1084"/>
    </location>
</feature>
<dbReference type="Pfam" id="PF00041">
    <property type="entry name" value="fn3"/>
    <property type="match status" value="3"/>
</dbReference>
<evidence type="ECO:0000256" key="8">
    <source>
        <dbReference type="ARBA" id="ARBA00023157"/>
    </source>
</evidence>
<feature type="compositionally biased region" description="Polar residues" evidence="11">
    <location>
        <begin position="101"/>
        <end position="110"/>
    </location>
</feature>
<feature type="compositionally biased region" description="Polar residues" evidence="11">
    <location>
        <begin position="249"/>
        <end position="263"/>
    </location>
</feature>
<dbReference type="PANTHER" id="PTHR46708:SF1">
    <property type="entry name" value="TENASCIN"/>
    <property type="match status" value="1"/>
</dbReference>
<dbReference type="InterPro" id="IPR036116">
    <property type="entry name" value="FN3_sf"/>
</dbReference>
<dbReference type="PROSITE" id="PS50853">
    <property type="entry name" value="FN3"/>
    <property type="match status" value="2"/>
</dbReference>
<evidence type="ECO:0000256" key="4">
    <source>
        <dbReference type="ARBA" id="ARBA00022530"/>
    </source>
</evidence>
<keyword evidence="16" id="KW-1185">Reference proteome</keyword>
<evidence type="ECO:0000313" key="15">
    <source>
        <dbReference type="EMBL" id="KAE8288683.1"/>
    </source>
</evidence>
<organism evidence="15 16">
    <name type="scientific">Larimichthys crocea</name>
    <name type="common">Large yellow croaker</name>
    <name type="synonym">Pseudosciaena crocea</name>
    <dbReference type="NCBI Taxonomy" id="215358"/>
    <lineage>
        <taxon>Eukaryota</taxon>
        <taxon>Metazoa</taxon>
        <taxon>Chordata</taxon>
        <taxon>Craniata</taxon>
        <taxon>Vertebrata</taxon>
        <taxon>Euteleostomi</taxon>
        <taxon>Actinopterygii</taxon>
        <taxon>Neopterygii</taxon>
        <taxon>Teleostei</taxon>
        <taxon>Neoteleostei</taxon>
        <taxon>Acanthomorphata</taxon>
        <taxon>Eupercaria</taxon>
        <taxon>Sciaenidae</taxon>
        <taxon>Larimichthys</taxon>
    </lineage>
</organism>
<dbReference type="InterPro" id="IPR050991">
    <property type="entry name" value="ECM_Regulatory_Proteins"/>
</dbReference>
<dbReference type="Pfam" id="PF00147">
    <property type="entry name" value="Fibrinogen_C"/>
    <property type="match status" value="1"/>
</dbReference>
<evidence type="ECO:0000256" key="5">
    <source>
        <dbReference type="ARBA" id="ARBA00022536"/>
    </source>
</evidence>
<evidence type="ECO:0000256" key="10">
    <source>
        <dbReference type="SAM" id="Coils"/>
    </source>
</evidence>
<feature type="region of interest" description="Disordered" evidence="11">
    <location>
        <begin position="825"/>
        <end position="847"/>
    </location>
</feature>
<feature type="signal peptide" evidence="12">
    <location>
        <begin position="1"/>
        <end position="37"/>
    </location>
</feature>
<evidence type="ECO:0000256" key="2">
    <source>
        <dbReference type="ARBA" id="ARBA00008673"/>
    </source>
</evidence>
<evidence type="ECO:0000259" key="13">
    <source>
        <dbReference type="PROSITE" id="PS50853"/>
    </source>
</evidence>
<evidence type="ECO:0000256" key="1">
    <source>
        <dbReference type="ARBA" id="ARBA00004498"/>
    </source>
</evidence>
<evidence type="ECO:0000256" key="12">
    <source>
        <dbReference type="SAM" id="SignalP"/>
    </source>
</evidence>
<dbReference type="GO" id="GO:0030155">
    <property type="term" value="P:regulation of cell adhesion"/>
    <property type="evidence" value="ECO:0007669"/>
    <property type="project" value="TreeGrafter"/>
</dbReference>
<dbReference type="Gene3D" id="2.10.25.10">
    <property type="entry name" value="Laminin"/>
    <property type="match status" value="1"/>
</dbReference>
<feature type="coiled-coil region" evidence="10">
    <location>
        <begin position="382"/>
        <end position="409"/>
    </location>
</feature>
<dbReference type="Proteomes" id="UP000424527">
    <property type="component" value="Unassembled WGS sequence"/>
</dbReference>
<feature type="chain" id="PRO_5026029527" evidence="12">
    <location>
        <begin position="38"/>
        <end position="1385"/>
    </location>
</feature>
<feature type="compositionally biased region" description="Low complexity" evidence="11">
    <location>
        <begin position="88"/>
        <end position="100"/>
    </location>
</feature>
<dbReference type="SMART" id="SM00186">
    <property type="entry name" value="FBG"/>
    <property type="match status" value="1"/>
</dbReference>
<feature type="region of interest" description="Disordered" evidence="11">
    <location>
        <begin position="738"/>
        <end position="761"/>
    </location>
</feature>
<keyword evidence="9" id="KW-0325">Glycoprotein</keyword>
<keyword evidence="10" id="KW-0175">Coiled coil</keyword>
<feature type="compositionally biased region" description="Polar residues" evidence="11">
    <location>
        <begin position="153"/>
        <end position="211"/>
    </location>
</feature>
<dbReference type="FunFam" id="3.90.215.10:FF:000001">
    <property type="entry name" value="Tenascin isoform 1"/>
    <property type="match status" value="1"/>
</dbReference>
<keyword evidence="8" id="KW-1015">Disulfide bond</keyword>
<evidence type="ECO:0000256" key="6">
    <source>
        <dbReference type="ARBA" id="ARBA00022729"/>
    </source>
</evidence>
<name>A0A6G0IBK5_LARCR</name>
<dbReference type="InterPro" id="IPR013783">
    <property type="entry name" value="Ig-like_fold"/>
</dbReference>
<keyword evidence="4" id="KW-0272">Extracellular matrix</keyword>
<feature type="region of interest" description="Disordered" evidence="11">
    <location>
        <begin position="87"/>
        <end position="114"/>
    </location>
</feature>
<evidence type="ECO:0000256" key="7">
    <source>
        <dbReference type="ARBA" id="ARBA00022737"/>
    </source>
</evidence>
<dbReference type="CDD" id="cd00063">
    <property type="entry name" value="FN3"/>
    <property type="match status" value="2"/>
</dbReference>
<feature type="compositionally biased region" description="Polar residues" evidence="11">
    <location>
        <begin position="825"/>
        <end position="840"/>
    </location>
</feature>
<gene>
    <name evidence="15" type="ORF">D5F01_LYC12558</name>
</gene>
<feature type="domain" description="Fibronectin type-III" evidence="13">
    <location>
        <begin position="903"/>
        <end position="991"/>
    </location>
</feature>
<accession>A0A6G0IBK5</accession>
<comment type="caution">
    <text evidence="15">The sequence shown here is derived from an EMBL/GenBank/DDBJ whole genome shotgun (WGS) entry which is preliminary data.</text>
</comment>
<protein>
    <submittedName>
        <fullName evidence="15">Tenascin</fullName>
    </submittedName>
</protein>
<dbReference type="Gene3D" id="2.60.40.10">
    <property type="entry name" value="Immunoglobulins"/>
    <property type="match status" value="4"/>
</dbReference>
<dbReference type="InterPro" id="IPR036056">
    <property type="entry name" value="Fibrinogen-like_C"/>
</dbReference>
<dbReference type="PANTHER" id="PTHR46708">
    <property type="entry name" value="TENASCIN"/>
    <property type="match status" value="1"/>
</dbReference>
<feature type="region of interest" description="Disordered" evidence="11">
    <location>
        <begin position="625"/>
        <end position="645"/>
    </location>
</feature>
<sequence>MYRSTKGNTISGSFSWLKMLFTLGLLLLLAPFPSIQSPTNERRNMTGSDVTKPNAVFTLSKPKTTAALPKQTVRPTLKSNTVNQTVLPTPATTKSKPSPAVIQTTPSTAVKATPASGTVIKHTVSVNQTVAKSPSANEVKSTKDKPGPGGAPNVQSASTKSAPASGAKTTKNKPTASVNQTVVAKLPSTSEKPQPAVNQTVSMKSPSTSDGKTAKDKPAPTVVQNSQSTSPKSAPASAKTTKNKPTASVNQTVVAKLPSTSDVKNSKDKPAPTVVQTVGSTPAKAPTAGGSAANKDKVTSSANQTAVIKTPATTAAAAATTTTTTTSTTTTIKEKPAQAQPIKVVISDGCDSSNTKEQELKLKPGAPLVMTHKISLLPGGCAGGCESEMTALKGRLARLEKEMSLLKEQCPCSANCPNDCSGNGECQKGKCICQQGFMGPDCKAAKGKVKVTVETVSLQVNKEKENMQEKTTKVEQTLFQKKEQKKGSEAKEIDTKPKVVTNDKAGLVKTQSKQEASVKKITTTTKDSEAKETDTKPKVVTNDKAGLVKTQSKQEASVKKITTTTKDSSIATKTSRPTVAQVLLKHEGRKQEEARKGKTAVLSSKKVLQKTDFKIVKEGTASKTYPKSDQLKDEPQTNVTQSNVKKSDGTAKLVTILYKVTGQTNKTRAGKETVEQSTLAEKNVTQSSGQKRIKKVKVDSATVQLVDDRSTETGKAGKEKVTQKSQYLVNTTIATSGEARVQQNKTTTHGSGSARKMGGSGLGSVKVVNISSYSFTVTWSAPQGMFKNFTVIRREPRTEGDEDDHEEFEEEALEGDKTPTAKNTTEIQVQSESTNTTASSGKAVGSRGKAETKRISMVVPGNVRSVEFSNLRANTVYVLYVYGAAAERRSKIHRVTAVTGPEPATEMVFSNVTESSLTVSWSKPKAAFAGFRVTYTNIITGENRFVTVDSQQSYVVLSKLSAGSSYIISVTTTQGRTQSNALTSIITTVPAPPTHLQVVNVTDTRAVLQWTPSLGKVDRFIISYESSKTPNVTVTVMLSGNSVEHQLRGLQRGTLYTVKVLSQKDSLQSMGISTTFTTAHVVKASEVGARSAVIAWRTSSVYHSYRLIYQVAGEETKEVILDGSVTEYKMTRLLSMSRYIVLVQGERDGHYTSVVTTEFITDKLRFPFPTECSQELLNGALNSGEVDIYPQGKEGQAVRVYCDMETDGGGWTVFQRRMNGKTDFYRTWSEYITGFGNLSEEFWLGNELLHNLTSVGPVSLRVDMRSGNHTAYAHYANFSIDSAERHYTLTVSGFTGTAGDSMRYHNGRPFSTRDKDPDPLGIYCARAYMGGWWYKNCYKTNLNGLYGINSNNQGIVWIDWKGKDASIPFTEMKFRPSRFSPATHG</sequence>
<dbReference type="GO" id="GO:0005615">
    <property type="term" value="C:extracellular space"/>
    <property type="evidence" value="ECO:0007669"/>
    <property type="project" value="TreeGrafter"/>
</dbReference>
<evidence type="ECO:0000313" key="16">
    <source>
        <dbReference type="Proteomes" id="UP000424527"/>
    </source>
</evidence>
<dbReference type="GO" id="GO:0031175">
    <property type="term" value="P:neuron projection development"/>
    <property type="evidence" value="ECO:0007669"/>
    <property type="project" value="TreeGrafter"/>
</dbReference>
<dbReference type="CDD" id="cd00087">
    <property type="entry name" value="FReD"/>
    <property type="match status" value="1"/>
</dbReference>
<dbReference type="InterPro" id="IPR003961">
    <property type="entry name" value="FN3_dom"/>
</dbReference>
<evidence type="ECO:0000256" key="3">
    <source>
        <dbReference type="ARBA" id="ARBA00022525"/>
    </source>
</evidence>
<dbReference type="InterPro" id="IPR014716">
    <property type="entry name" value="Fibrinogen_a/b/g_C_1"/>
</dbReference>
<keyword evidence="7" id="KW-0677">Repeat</keyword>
<feature type="domain" description="Fibrinogen C-terminal" evidence="14">
    <location>
        <begin position="1163"/>
        <end position="1378"/>
    </location>
</feature>
<dbReference type="InterPro" id="IPR002181">
    <property type="entry name" value="Fibrinogen_a/b/g_C_dom"/>
</dbReference>
<comment type="subcellular location">
    <subcellularLocation>
        <location evidence="1">Secreted</location>
        <location evidence="1">Extracellular space</location>
        <location evidence="1">Extracellular matrix</location>
    </subcellularLocation>
</comment>
<evidence type="ECO:0000256" key="9">
    <source>
        <dbReference type="ARBA" id="ARBA00023180"/>
    </source>
</evidence>
<reference evidence="15 16" key="1">
    <citation type="submission" date="2019-07" db="EMBL/GenBank/DDBJ databases">
        <title>Chromosome genome assembly for large yellow croaker.</title>
        <authorList>
            <person name="Xiao S."/>
        </authorList>
    </citation>
    <scope>NUCLEOTIDE SEQUENCE [LARGE SCALE GENOMIC DNA]</scope>
    <source>
        <strain evidence="15">JMULYC20181020</strain>
        <tissue evidence="15">Muscle</tissue>
    </source>
</reference>
<dbReference type="SUPFAM" id="SSF49265">
    <property type="entry name" value="Fibronectin type III"/>
    <property type="match status" value="4"/>
</dbReference>
<keyword evidence="3" id="KW-0964">Secreted</keyword>